<comment type="catalytic activity">
    <reaction evidence="4">
        <text>glycine + O2 + H2O = glyoxylate + H2O2 + NH4(+)</text>
        <dbReference type="Rhea" id="RHEA:11532"/>
        <dbReference type="ChEBI" id="CHEBI:15377"/>
        <dbReference type="ChEBI" id="CHEBI:15379"/>
        <dbReference type="ChEBI" id="CHEBI:16240"/>
        <dbReference type="ChEBI" id="CHEBI:28938"/>
        <dbReference type="ChEBI" id="CHEBI:36655"/>
        <dbReference type="ChEBI" id="CHEBI:57305"/>
        <dbReference type="EC" id="1.4.3.19"/>
    </reaction>
</comment>
<evidence type="ECO:0000313" key="8">
    <source>
        <dbReference type="Proteomes" id="UP000184184"/>
    </source>
</evidence>
<dbReference type="STRING" id="1027249.SAMN05216179_0226"/>
<dbReference type="EMBL" id="FRCZ01000001">
    <property type="protein sequence ID" value="SHM46998.1"/>
    <property type="molecule type" value="Genomic_DNA"/>
</dbReference>
<dbReference type="AlphaFoldDB" id="A0A1M7J231"/>
<evidence type="ECO:0000256" key="1">
    <source>
        <dbReference type="ARBA" id="ARBA00004948"/>
    </source>
</evidence>
<sequence>MTNQFDQIIVGGGIMGVSIAYQLSKRGYRVLVLEAKEIGAEASSAAAGMLGVQMEFKADSPLFQFARESRSLFPELAKDLKKESGIDIQFQEKGAYKLIYSEEDQNHLEDIVQFQTNHGIEATIVRPEEIRESELSRDFYLALDCPKEGQVSAPHLTKAFAIAAEAYGATIFEDSEVQQLVIEQNKVSGVKVSEQYYTADQVIITSGFKSDQFKKYIPALDITPVKGECLSVKTREPLIQSTIFTDDCYLVPKQGNRIIIGATSKPEQLDKQVEVASVLKLLNSAKRVVPNISSASIENIWAGIRPLAKKGSPFLGEVPETSGLFVATGHYRNGILLAPKTSLFIADLLEGISDEPDYIRAFSLTSDCQLSV</sequence>
<dbReference type="GO" id="GO:0005737">
    <property type="term" value="C:cytoplasm"/>
    <property type="evidence" value="ECO:0007669"/>
    <property type="project" value="TreeGrafter"/>
</dbReference>
<dbReference type="PANTHER" id="PTHR13847">
    <property type="entry name" value="SARCOSINE DEHYDROGENASE-RELATED"/>
    <property type="match status" value="1"/>
</dbReference>
<keyword evidence="8" id="KW-1185">Reference proteome</keyword>
<dbReference type="OrthoDB" id="9794226at2"/>
<dbReference type="NCBIfam" id="TIGR02352">
    <property type="entry name" value="thiamin_ThiO"/>
    <property type="match status" value="1"/>
</dbReference>
<name>A0A1M7J231_9BACI</name>
<evidence type="ECO:0000256" key="4">
    <source>
        <dbReference type="ARBA" id="ARBA00049872"/>
    </source>
</evidence>
<dbReference type="GO" id="GO:0009229">
    <property type="term" value="P:thiamine diphosphate biosynthetic process"/>
    <property type="evidence" value="ECO:0007669"/>
    <property type="project" value="UniProtKB-UniPathway"/>
</dbReference>
<evidence type="ECO:0000256" key="3">
    <source>
        <dbReference type="ARBA" id="ARBA00023002"/>
    </source>
</evidence>
<dbReference type="GO" id="GO:0043799">
    <property type="term" value="F:glycine oxidase activity"/>
    <property type="evidence" value="ECO:0007669"/>
    <property type="project" value="UniProtKB-EC"/>
</dbReference>
<reference evidence="7 8" key="1">
    <citation type="submission" date="2016-11" db="EMBL/GenBank/DDBJ databases">
        <authorList>
            <person name="Jaros S."/>
            <person name="Januszkiewicz K."/>
            <person name="Wedrychowicz H."/>
        </authorList>
    </citation>
    <scope>NUCLEOTIDE SEQUENCE [LARGE SCALE GENOMIC DNA]</scope>
    <source>
        <strain evidence="7 8">CGMCC 1.10681</strain>
    </source>
</reference>
<dbReference type="InterPro" id="IPR012727">
    <property type="entry name" value="Gly_oxidase_ThiO"/>
</dbReference>
<dbReference type="GO" id="GO:0050660">
    <property type="term" value="F:flavin adenine dinucleotide binding"/>
    <property type="evidence" value="ECO:0007669"/>
    <property type="project" value="InterPro"/>
</dbReference>
<dbReference type="SUPFAM" id="SSF54373">
    <property type="entry name" value="FAD-linked reductases, C-terminal domain"/>
    <property type="match status" value="1"/>
</dbReference>
<dbReference type="GO" id="GO:0009228">
    <property type="term" value="P:thiamine biosynthetic process"/>
    <property type="evidence" value="ECO:0007669"/>
    <property type="project" value="UniProtKB-KW"/>
</dbReference>
<dbReference type="SUPFAM" id="SSF51905">
    <property type="entry name" value="FAD/NAD(P)-binding domain"/>
    <property type="match status" value="1"/>
</dbReference>
<evidence type="ECO:0000259" key="6">
    <source>
        <dbReference type="Pfam" id="PF01266"/>
    </source>
</evidence>
<accession>A0A1M7J231</accession>
<dbReference type="Pfam" id="PF01266">
    <property type="entry name" value="DAO"/>
    <property type="match status" value="1"/>
</dbReference>
<dbReference type="InterPro" id="IPR036188">
    <property type="entry name" value="FAD/NAD-bd_sf"/>
</dbReference>
<dbReference type="Proteomes" id="UP000184184">
    <property type="component" value="Unassembled WGS sequence"/>
</dbReference>
<feature type="domain" description="FAD dependent oxidoreductase" evidence="6">
    <location>
        <begin position="8"/>
        <end position="347"/>
    </location>
</feature>
<dbReference type="UniPathway" id="UPA00060"/>
<comment type="pathway">
    <text evidence="1">Cofactor biosynthesis; thiamine diphosphate biosynthesis.</text>
</comment>
<dbReference type="EC" id="1.4.3.19" evidence="5"/>
<dbReference type="PANTHER" id="PTHR13847:SF289">
    <property type="entry name" value="GLYCINE OXIDASE"/>
    <property type="match status" value="1"/>
</dbReference>
<dbReference type="InterPro" id="IPR006076">
    <property type="entry name" value="FAD-dep_OxRdtase"/>
</dbReference>
<dbReference type="Gene3D" id="3.50.50.60">
    <property type="entry name" value="FAD/NAD(P)-binding domain"/>
    <property type="match status" value="1"/>
</dbReference>
<gene>
    <name evidence="7" type="ORF">SAMN05216179_0226</name>
</gene>
<evidence type="ECO:0000256" key="5">
    <source>
        <dbReference type="ARBA" id="ARBA00050018"/>
    </source>
</evidence>
<dbReference type="Gene3D" id="3.30.9.10">
    <property type="entry name" value="D-Amino Acid Oxidase, subunit A, domain 2"/>
    <property type="match status" value="1"/>
</dbReference>
<proteinExistence type="predicted"/>
<organism evidence="7 8">
    <name type="scientific">Gracilibacillus kekensis</name>
    <dbReference type="NCBI Taxonomy" id="1027249"/>
    <lineage>
        <taxon>Bacteria</taxon>
        <taxon>Bacillati</taxon>
        <taxon>Bacillota</taxon>
        <taxon>Bacilli</taxon>
        <taxon>Bacillales</taxon>
        <taxon>Bacillaceae</taxon>
        <taxon>Gracilibacillus</taxon>
    </lineage>
</organism>
<keyword evidence="3" id="KW-0560">Oxidoreductase</keyword>
<keyword evidence="2" id="KW-0784">Thiamine biosynthesis</keyword>
<protein>
    <recommendedName>
        <fullName evidence="5">glycine oxidase</fullName>
        <ecNumber evidence="5">1.4.3.19</ecNumber>
    </recommendedName>
</protein>
<evidence type="ECO:0000256" key="2">
    <source>
        <dbReference type="ARBA" id="ARBA00022977"/>
    </source>
</evidence>
<evidence type="ECO:0000313" key="7">
    <source>
        <dbReference type="EMBL" id="SHM46998.1"/>
    </source>
</evidence>
<dbReference type="RefSeq" id="WP_073198864.1">
    <property type="nucleotide sequence ID" value="NZ_FRCZ01000001.1"/>
</dbReference>